<evidence type="ECO:0000313" key="2">
    <source>
        <dbReference type="EMBL" id="GFO38304.1"/>
    </source>
</evidence>
<reference evidence="2 3" key="1">
    <citation type="journal article" date="2021" name="Elife">
        <title>Chloroplast acquisition without the gene transfer in kleptoplastic sea slugs, Plakobranchus ocellatus.</title>
        <authorList>
            <person name="Maeda T."/>
            <person name="Takahashi S."/>
            <person name="Yoshida T."/>
            <person name="Shimamura S."/>
            <person name="Takaki Y."/>
            <person name="Nagai Y."/>
            <person name="Toyoda A."/>
            <person name="Suzuki Y."/>
            <person name="Arimoto A."/>
            <person name="Ishii H."/>
            <person name="Satoh N."/>
            <person name="Nishiyama T."/>
            <person name="Hasebe M."/>
            <person name="Maruyama T."/>
            <person name="Minagawa J."/>
            <person name="Obokata J."/>
            <person name="Shigenobu S."/>
        </authorList>
    </citation>
    <scope>NUCLEOTIDE SEQUENCE [LARGE SCALE GENOMIC DNA]</scope>
</reference>
<dbReference type="Proteomes" id="UP000735302">
    <property type="component" value="Unassembled WGS sequence"/>
</dbReference>
<evidence type="ECO:0000256" key="1">
    <source>
        <dbReference type="SAM" id="Phobius"/>
    </source>
</evidence>
<feature type="transmembrane region" description="Helical" evidence="1">
    <location>
        <begin position="16"/>
        <end position="34"/>
    </location>
</feature>
<name>A0AAV4D279_9GAST</name>
<protein>
    <submittedName>
        <fullName evidence="2">Uncharacterized protein</fullName>
    </submittedName>
</protein>
<keyword evidence="1" id="KW-0812">Transmembrane</keyword>
<accession>A0AAV4D279</accession>
<gene>
    <name evidence="2" type="ORF">PoB_006480900</name>
</gene>
<keyword evidence="1" id="KW-0472">Membrane</keyword>
<evidence type="ECO:0000313" key="3">
    <source>
        <dbReference type="Proteomes" id="UP000735302"/>
    </source>
</evidence>
<organism evidence="2 3">
    <name type="scientific">Plakobranchus ocellatus</name>
    <dbReference type="NCBI Taxonomy" id="259542"/>
    <lineage>
        <taxon>Eukaryota</taxon>
        <taxon>Metazoa</taxon>
        <taxon>Spiralia</taxon>
        <taxon>Lophotrochozoa</taxon>
        <taxon>Mollusca</taxon>
        <taxon>Gastropoda</taxon>
        <taxon>Heterobranchia</taxon>
        <taxon>Euthyneura</taxon>
        <taxon>Panpulmonata</taxon>
        <taxon>Sacoglossa</taxon>
        <taxon>Placobranchoidea</taxon>
        <taxon>Plakobranchidae</taxon>
        <taxon>Plakobranchus</taxon>
    </lineage>
</organism>
<sequence>MFSWVDRRDGRPTETTLLYTLASVLVPIVFSSMVRQQPSGPKIDTHVYLVVIMGGTTPYPKHNAERRHRQNVWTTAVLRCLDTVGA</sequence>
<proteinExistence type="predicted"/>
<dbReference type="EMBL" id="BLXT01007309">
    <property type="protein sequence ID" value="GFO38304.1"/>
    <property type="molecule type" value="Genomic_DNA"/>
</dbReference>
<keyword evidence="1" id="KW-1133">Transmembrane helix</keyword>
<keyword evidence="3" id="KW-1185">Reference proteome</keyword>
<comment type="caution">
    <text evidence="2">The sequence shown here is derived from an EMBL/GenBank/DDBJ whole genome shotgun (WGS) entry which is preliminary data.</text>
</comment>
<dbReference type="AlphaFoldDB" id="A0AAV4D279"/>